<evidence type="ECO:0000313" key="11">
    <source>
        <dbReference type="EMBL" id="ORY99715.1"/>
    </source>
</evidence>
<evidence type="ECO:0000256" key="2">
    <source>
        <dbReference type="ARBA" id="ARBA00022705"/>
    </source>
</evidence>
<keyword evidence="6" id="KW-0539">Nucleus</keyword>
<dbReference type="CDD" id="cd18140">
    <property type="entry name" value="HLD_clamp_RFC"/>
    <property type="match status" value="1"/>
</dbReference>
<comment type="caution">
    <text evidence="11">The sequence shown here is derived from an EMBL/GenBank/DDBJ whole genome shotgun (WGS) entry which is preliminary data.</text>
</comment>
<evidence type="ECO:0000256" key="7">
    <source>
        <dbReference type="ARBA" id="ARBA00023306"/>
    </source>
</evidence>
<feature type="compositionally biased region" description="Polar residues" evidence="9">
    <location>
        <begin position="104"/>
        <end position="113"/>
    </location>
</feature>
<dbReference type="InterPro" id="IPR027417">
    <property type="entry name" value="P-loop_NTPase"/>
</dbReference>
<dbReference type="Pfam" id="PF00004">
    <property type="entry name" value="AAA"/>
    <property type="match status" value="1"/>
</dbReference>
<dbReference type="STRING" id="90262.A0A1X2HLT9"/>
<dbReference type="EMBL" id="MCGE01000059">
    <property type="protein sequence ID" value="ORY99715.1"/>
    <property type="molecule type" value="Genomic_DNA"/>
</dbReference>
<feature type="compositionally biased region" description="Polar residues" evidence="9">
    <location>
        <begin position="71"/>
        <end position="83"/>
    </location>
</feature>
<dbReference type="GO" id="GO:0006260">
    <property type="term" value="P:DNA replication"/>
    <property type="evidence" value="ECO:0007669"/>
    <property type="project" value="UniProtKB-KW"/>
</dbReference>
<keyword evidence="2" id="KW-0235">DNA replication</keyword>
<dbReference type="InterPro" id="IPR053016">
    <property type="entry name" value="CTF18-RFC_complex"/>
</dbReference>
<dbReference type="InterPro" id="IPR003593">
    <property type="entry name" value="AAA+_ATPase"/>
</dbReference>
<dbReference type="SUPFAM" id="SSF52540">
    <property type="entry name" value="P-loop containing nucleoside triphosphate hydrolases"/>
    <property type="match status" value="1"/>
</dbReference>
<feature type="compositionally biased region" description="Basic and acidic residues" evidence="9">
    <location>
        <begin position="114"/>
        <end position="129"/>
    </location>
</feature>
<comment type="subcellular location">
    <subcellularLocation>
        <location evidence="1">Nucleus</location>
    </subcellularLocation>
</comment>
<evidence type="ECO:0000256" key="6">
    <source>
        <dbReference type="ARBA" id="ARBA00023242"/>
    </source>
</evidence>
<feature type="region of interest" description="Disordered" evidence="9">
    <location>
        <begin position="908"/>
        <end position="927"/>
    </location>
</feature>
<dbReference type="AlphaFoldDB" id="A0A1X2HLT9"/>
<dbReference type="InterPro" id="IPR003959">
    <property type="entry name" value="ATPase_AAA_core"/>
</dbReference>
<dbReference type="GO" id="GO:0016887">
    <property type="term" value="F:ATP hydrolysis activity"/>
    <property type="evidence" value="ECO:0007669"/>
    <property type="project" value="InterPro"/>
</dbReference>
<keyword evidence="12" id="KW-1185">Reference proteome</keyword>
<dbReference type="OrthoDB" id="2195431at2759"/>
<dbReference type="SMART" id="SM00382">
    <property type="entry name" value="AAA"/>
    <property type="match status" value="1"/>
</dbReference>
<dbReference type="Proteomes" id="UP000193560">
    <property type="component" value="Unassembled WGS sequence"/>
</dbReference>
<dbReference type="PANTHER" id="PTHR46765">
    <property type="entry name" value="P-LOOP CONTAINING NUCLEOSIDE TRIPHOSPHATE HYDROLASES SUPERFAMILY PROTEIN"/>
    <property type="match status" value="1"/>
</dbReference>
<evidence type="ECO:0000256" key="1">
    <source>
        <dbReference type="ARBA" id="ARBA00004123"/>
    </source>
</evidence>
<dbReference type="Gene3D" id="1.10.8.60">
    <property type="match status" value="1"/>
</dbReference>
<dbReference type="GO" id="GO:0003677">
    <property type="term" value="F:DNA binding"/>
    <property type="evidence" value="ECO:0007669"/>
    <property type="project" value="UniProtKB-KW"/>
</dbReference>
<protein>
    <recommendedName>
        <fullName evidence="10">AAA+ ATPase domain-containing protein</fullName>
    </recommendedName>
</protein>
<sequence>MTNEIPPAPATKRGLFDWDLEDDEDLFNDDVGDDTMIGLDDFIQTQEQEQQHDRDEQQSLLQSLRPPPTQHRYSNNTSNSYDPSTFMDDDEDTEHLTYPDDDNPQQSTSSYDNTRNRKERSDEIDKDLFFDDGDTLSDSFYWPSEEQHKQRQPSNMSKDNNVSALSLPPPPNKQRPPRRDYSRPPDTGGFLTASCPRTGKPLYFPLQLKPTSVSSCGGDRLLKQHDGNGGIQLLGTPIRLMLEQIDRENELQAKKIERERNQFFKRKSKKKRYIQHESHALWVEKYKPTIFMDLLGDQRVNREALRWVKQWDYCVFGKKPQDESRRDKALRQYKATFGSSMGNQYEKQHKDEQEDKPKDSLLRPDRKILLLSGPPGFGKTTLAHIIGKHAGYNIVEVNASDDRTGEVVKTKIKSALEMQAILRKPTDEDNKKTTMYTKPNILIIDEIDGASTSGGSDNFIKQLVDLASVEITHKETKPTAGQPGGFQPKTKASNSKKKQQPLLRPIICICNDVYAPVLRPLRLIAHHIQFRKVPMLNIARRLQEICQSEGLNTDLRALSMLAEMTDGDLRSSLNTLQFIRSKSTTFNKEMLTEDQDTGGGGLGKKDMGRSLFATWDDLFTAAHAKKMHHLPKQRGIQADRYVRRLADAISTNGDIEKLMQGCFEAYPLMKFHDEALSKLVEMGDWLDFYDHLSHRANNLHDYSVYGYMSYALVNFHRFFAGSVTQEHRMEYPKVDFEIFSKTKSYENLIKIFLSGIHPAQRRFLSRDQLVLNVVPRLLRILSPEIRPVNKHLIKPKEKETLDRLVNVMLEYGMTFVQHKTEEGQFSYILEPPMEELTRFEGYNQKSVLTSRYAVRQMVTQEIEAERLRRRELTMGELYDGSDKKTLEAPSLKKTSQKDSTIEKAPTDFFGRPIVSKPKPKQASGEAVDDALGHQLESMQVDVIAVSYKYHEGFSNAVKKPMNVHMFL</sequence>
<feature type="compositionally biased region" description="Basic and acidic residues" evidence="9">
    <location>
        <begin position="346"/>
        <end position="359"/>
    </location>
</feature>
<dbReference type="InterPro" id="IPR047854">
    <property type="entry name" value="RFC_lid"/>
</dbReference>
<feature type="region of interest" description="Disordered" evidence="9">
    <location>
        <begin position="24"/>
        <end position="194"/>
    </location>
</feature>
<evidence type="ECO:0000256" key="8">
    <source>
        <dbReference type="ARBA" id="ARBA00043975"/>
    </source>
</evidence>
<dbReference type="PANTHER" id="PTHR46765:SF1">
    <property type="entry name" value="P-LOOP CONTAINING NUCLEOSIDE TRIPHOSPHATE HYDROLASES SUPERFAMILY PROTEIN"/>
    <property type="match status" value="1"/>
</dbReference>
<dbReference type="GO" id="GO:0005524">
    <property type="term" value="F:ATP binding"/>
    <property type="evidence" value="ECO:0007669"/>
    <property type="project" value="UniProtKB-KW"/>
</dbReference>
<reference evidence="11 12" key="1">
    <citation type="submission" date="2016-07" db="EMBL/GenBank/DDBJ databases">
        <title>Pervasive Adenine N6-methylation of Active Genes in Fungi.</title>
        <authorList>
            <consortium name="DOE Joint Genome Institute"/>
            <person name="Mondo S.J."/>
            <person name="Dannebaum R.O."/>
            <person name="Kuo R.C."/>
            <person name="Labutti K."/>
            <person name="Haridas S."/>
            <person name="Kuo A."/>
            <person name="Salamov A."/>
            <person name="Ahrendt S.R."/>
            <person name="Lipzen A."/>
            <person name="Sullivan W."/>
            <person name="Andreopoulos W.B."/>
            <person name="Clum A."/>
            <person name="Lindquist E."/>
            <person name="Daum C."/>
            <person name="Ramamoorthy G.K."/>
            <person name="Gryganskyi A."/>
            <person name="Culley D."/>
            <person name="Magnuson J.K."/>
            <person name="James T.Y."/>
            <person name="O'Malley M.A."/>
            <person name="Stajich J.E."/>
            <person name="Spatafora J.W."/>
            <person name="Visel A."/>
            <person name="Grigoriev I.V."/>
        </authorList>
    </citation>
    <scope>NUCLEOTIDE SEQUENCE [LARGE SCALE GENOMIC DNA]</scope>
    <source>
        <strain evidence="11 12">NRRL 1336</strain>
    </source>
</reference>
<keyword evidence="7" id="KW-0131">Cell cycle</keyword>
<dbReference type="CDD" id="cd00009">
    <property type="entry name" value="AAA"/>
    <property type="match status" value="1"/>
</dbReference>
<name>A0A1X2HLT9_9FUNG</name>
<evidence type="ECO:0000256" key="9">
    <source>
        <dbReference type="SAM" id="MobiDB-lite"/>
    </source>
</evidence>
<feature type="region of interest" description="Disordered" evidence="9">
    <location>
        <begin position="475"/>
        <end position="498"/>
    </location>
</feature>
<evidence type="ECO:0000256" key="3">
    <source>
        <dbReference type="ARBA" id="ARBA00022741"/>
    </source>
</evidence>
<dbReference type="GO" id="GO:0005634">
    <property type="term" value="C:nucleus"/>
    <property type="evidence" value="ECO:0007669"/>
    <property type="project" value="UniProtKB-SubCell"/>
</dbReference>
<feature type="domain" description="AAA+ ATPase" evidence="10">
    <location>
        <begin position="365"/>
        <end position="534"/>
    </location>
</feature>
<organism evidence="11 12">
    <name type="scientific">Absidia repens</name>
    <dbReference type="NCBI Taxonomy" id="90262"/>
    <lineage>
        <taxon>Eukaryota</taxon>
        <taxon>Fungi</taxon>
        <taxon>Fungi incertae sedis</taxon>
        <taxon>Mucoromycota</taxon>
        <taxon>Mucoromycotina</taxon>
        <taxon>Mucoromycetes</taxon>
        <taxon>Mucorales</taxon>
        <taxon>Cunninghamellaceae</taxon>
        <taxon>Absidia</taxon>
    </lineage>
</organism>
<evidence type="ECO:0000259" key="10">
    <source>
        <dbReference type="SMART" id="SM00382"/>
    </source>
</evidence>
<keyword evidence="5" id="KW-0238">DNA-binding</keyword>
<comment type="similarity">
    <text evidence="8">Belongs to the activator 1 small subunits family. CTF18 subfamily.</text>
</comment>
<accession>A0A1X2HLT9</accession>
<evidence type="ECO:0000313" key="12">
    <source>
        <dbReference type="Proteomes" id="UP000193560"/>
    </source>
</evidence>
<proteinExistence type="inferred from homology"/>
<evidence type="ECO:0000256" key="4">
    <source>
        <dbReference type="ARBA" id="ARBA00022840"/>
    </source>
</evidence>
<keyword evidence="3" id="KW-0547">Nucleotide-binding</keyword>
<feature type="compositionally biased region" description="Acidic residues" evidence="9">
    <location>
        <begin position="87"/>
        <end position="103"/>
    </location>
</feature>
<evidence type="ECO:0000256" key="5">
    <source>
        <dbReference type="ARBA" id="ARBA00023125"/>
    </source>
</evidence>
<gene>
    <name evidence="11" type="ORF">BCR42DRAFT_430045</name>
</gene>
<keyword evidence="4" id="KW-0067">ATP-binding</keyword>
<dbReference type="Gene3D" id="3.40.50.300">
    <property type="entry name" value="P-loop containing nucleotide triphosphate hydrolases"/>
    <property type="match status" value="1"/>
</dbReference>
<feature type="compositionally biased region" description="Polar residues" evidence="9">
    <location>
        <begin position="152"/>
        <end position="164"/>
    </location>
</feature>
<feature type="compositionally biased region" description="Acidic residues" evidence="9">
    <location>
        <begin position="24"/>
        <end position="33"/>
    </location>
</feature>
<feature type="region of interest" description="Disordered" evidence="9">
    <location>
        <begin position="340"/>
        <end position="359"/>
    </location>
</feature>